<feature type="domain" description="MD-2-related lipid-recognition" evidence="5">
    <location>
        <begin position="22"/>
        <end position="144"/>
    </location>
</feature>
<evidence type="ECO:0000313" key="6">
    <source>
        <dbReference type="EMBL" id="CAL1285797.1"/>
    </source>
</evidence>
<comment type="similarity">
    <text evidence="2">Belongs to the NPC2 family.</text>
</comment>
<gene>
    <name evidence="6" type="ORF">LARSCL_LOCUS13926</name>
</gene>
<dbReference type="InterPro" id="IPR039670">
    <property type="entry name" value="NPC2-like"/>
</dbReference>
<dbReference type="SUPFAM" id="SSF81296">
    <property type="entry name" value="E set domains"/>
    <property type="match status" value="1"/>
</dbReference>
<reference evidence="6 7" key="1">
    <citation type="submission" date="2024-04" db="EMBL/GenBank/DDBJ databases">
        <authorList>
            <person name="Rising A."/>
            <person name="Reimegard J."/>
            <person name="Sonavane S."/>
            <person name="Akerstrom W."/>
            <person name="Nylinder S."/>
            <person name="Hedman E."/>
            <person name="Kallberg Y."/>
        </authorList>
    </citation>
    <scope>NUCLEOTIDE SEQUENCE [LARGE SCALE GENOMIC DNA]</scope>
</reference>
<evidence type="ECO:0000313" key="7">
    <source>
        <dbReference type="Proteomes" id="UP001497382"/>
    </source>
</evidence>
<evidence type="ECO:0000256" key="3">
    <source>
        <dbReference type="ARBA" id="ARBA00022525"/>
    </source>
</evidence>
<dbReference type="GO" id="GO:0032934">
    <property type="term" value="F:sterol binding"/>
    <property type="evidence" value="ECO:0007669"/>
    <property type="project" value="InterPro"/>
</dbReference>
<evidence type="ECO:0000259" key="5">
    <source>
        <dbReference type="SMART" id="SM00737"/>
    </source>
</evidence>
<evidence type="ECO:0000256" key="4">
    <source>
        <dbReference type="SAM" id="SignalP"/>
    </source>
</evidence>
<sequence>MFPSITLTVLLVVAVQVSATKFQDCGSKSQVISVDFEGCTGSDIICTLDRETTQNITIKFTSEDESKSVGVVVYGQILDFFLPFEVKQPDGCKSGISCPVSDGANYSYHGSVDMKELSPQADAIVEWYLKDDTYDNTVCVQILCKIE</sequence>
<comment type="caution">
    <text evidence="6">The sequence shown here is derived from an EMBL/GenBank/DDBJ whole genome shotgun (WGS) entry which is preliminary data.</text>
</comment>
<organism evidence="6 7">
    <name type="scientific">Larinioides sclopetarius</name>
    <dbReference type="NCBI Taxonomy" id="280406"/>
    <lineage>
        <taxon>Eukaryota</taxon>
        <taxon>Metazoa</taxon>
        <taxon>Ecdysozoa</taxon>
        <taxon>Arthropoda</taxon>
        <taxon>Chelicerata</taxon>
        <taxon>Arachnida</taxon>
        <taxon>Araneae</taxon>
        <taxon>Araneomorphae</taxon>
        <taxon>Entelegynae</taxon>
        <taxon>Araneoidea</taxon>
        <taxon>Araneidae</taxon>
        <taxon>Larinioides</taxon>
    </lineage>
</organism>
<dbReference type="Pfam" id="PF02221">
    <property type="entry name" value="E1_DerP2_DerF2"/>
    <property type="match status" value="1"/>
</dbReference>
<dbReference type="Proteomes" id="UP001497382">
    <property type="component" value="Unassembled WGS sequence"/>
</dbReference>
<evidence type="ECO:0000256" key="1">
    <source>
        <dbReference type="ARBA" id="ARBA00004613"/>
    </source>
</evidence>
<dbReference type="PANTHER" id="PTHR11306:SF68">
    <property type="entry name" value="NPC INTRACELLULAR CHOLESTEROL TRANSPORTER 2"/>
    <property type="match status" value="1"/>
</dbReference>
<dbReference type="GO" id="GO:0005576">
    <property type="term" value="C:extracellular region"/>
    <property type="evidence" value="ECO:0007669"/>
    <property type="project" value="UniProtKB-SubCell"/>
</dbReference>
<dbReference type="InterPro" id="IPR003172">
    <property type="entry name" value="ML_dom"/>
</dbReference>
<evidence type="ECO:0000256" key="2">
    <source>
        <dbReference type="ARBA" id="ARBA00006370"/>
    </source>
</evidence>
<feature type="chain" id="PRO_5043763279" description="MD-2-related lipid-recognition domain-containing protein" evidence="4">
    <location>
        <begin position="20"/>
        <end position="147"/>
    </location>
</feature>
<accession>A0AAV2AQ01</accession>
<protein>
    <recommendedName>
        <fullName evidence="5">MD-2-related lipid-recognition domain-containing protein</fullName>
    </recommendedName>
</protein>
<keyword evidence="3" id="KW-0964">Secreted</keyword>
<proteinExistence type="inferred from homology"/>
<dbReference type="FunFam" id="2.60.40.770:FF:000001">
    <property type="entry name" value="NPC intracellular cholesterol transporter 2"/>
    <property type="match status" value="1"/>
</dbReference>
<comment type="subcellular location">
    <subcellularLocation>
        <location evidence="1">Secreted</location>
    </subcellularLocation>
</comment>
<dbReference type="InterPro" id="IPR014756">
    <property type="entry name" value="Ig_E-set"/>
</dbReference>
<dbReference type="EMBL" id="CAXIEN010000195">
    <property type="protein sequence ID" value="CAL1285797.1"/>
    <property type="molecule type" value="Genomic_DNA"/>
</dbReference>
<keyword evidence="4" id="KW-0732">Signal</keyword>
<dbReference type="AlphaFoldDB" id="A0AAV2AQ01"/>
<dbReference type="Gene3D" id="2.60.40.770">
    <property type="match status" value="1"/>
</dbReference>
<dbReference type="PANTHER" id="PTHR11306">
    <property type="entry name" value="NIEMANN PICK TYPE C2 PROTEIN NPC2-RELATED"/>
    <property type="match status" value="1"/>
</dbReference>
<feature type="signal peptide" evidence="4">
    <location>
        <begin position="1"/>
        <end position="19"/>
    </location>
</feature>
<name>A0AAV2AQ01_9ARAC</name>
<dbReference type="SMART" id="SM00737">
    <property type="entry name" value="ML"/>
    <property type="match status" value="1"/>
</dbReference>
<dbReference type="GO" id="GO:0015918">
    <property type="term" value="P:sterol transport"/>
    <property type="evidence" value="ECO:0007669"/>
    <property type="project" value="InterPro"/>
</dbReference>
<keyword evidence="7" id="KW-1185">Reference proteome</keyword>